<evidence type="ECO:0000313" key="1">
    <source>
        <dbReference type="EMBL" id="KAJ0030202.1"/>
    </source>
</evidence>
<dbReference type="EMBL" id="CM047743">
    <property type="protein sequence ID" value="KAJ0030202.1"/>
    <property type="molecule type" value="Genomic_DNA"/>
</dbReference>
<comment type="caution">
    <text evidence="1">The sequence shown here is derived from an EMBL/GenBank/DDBJ whole genome shotgun (WGS) entry which is preliminary data.</text>
</comment>
<keyword evidence="2" id="KW-1185">Reference proteome</keyword>
<proteinExistence type="predicted"/>
<accession>A0ACC0Y5C8</accession>
<reference evidence="2" key="1">
    <citation type="journal article" date="2023" name="G3 (Bethesda)">
        <title>Genome assembly and association tests identify interacting loci associated with vigor, precocity, and sex in interspecific pistachio rootstocks.</title>
        <authorList>
            <person name="Palmer W."/>
            <person name="Jacygrad E."/>
            <person name="Sagayaradj S."/>
            <person name="Cavanaugh K."/>
            <person name="Han R."/>
            <person name="Bertier L."/>
            <person name="Beede B."/>
            <person name="Kafkas S."/>
            <person name="Golino D."/>
            <person name="Preece J."/>
            <person name="Michelmore R."/>
        </authorList>
    </citation>
    <scope>NUCLEOTIDE SEQUENCE [LARGE SCALE GENOMIC DNA]</scope>
</reference>
<evidence type="ECO:0000313" key="2">
    <source>
        <dbReference type="Proteomes" id="UP001163603"/>
    </source>
</evidence>
<organism evidence="1 2">
    <name type="scientific">Pistacia integerrima</name>
    <dbReference type="NCBI Taxonomy" id="434235"/>
    <lineage>
        <taxon>Eukaryota</taxon>
        <taxon>Viridiplantae</taxon>
        <taxon>Streptophyta</taxon>
        <taxon>Embryophyta</taxon>
        <taxon>Tracheophyta</taxon>
        <taxon>Spermatophyta</taxon>
        <taxon>Magnoliopsida</taxon>
        <taxon>eudicotyledons</taxon>
        <taxon>Gunneridae</taxon>
        <taxon>Pentapetalae</taxon>
        <taxon>rosids</taxon>
        <taxon>malvids</taxon>
        <taxon>Sapindales</taxon>
        <taxon>Anacardiaceae</taxon>
        <taxon>Pistacia</taxon>
    </lineage>
</organism>
<name>A0ACC0Y5C8_9ROSI</name>
<sequence length="125" mass="13667">MHGRFLIPMIFQLVPPALGLAITKDGCIVNLFTGGTNWINFDGVEAVKAKVSFAKEKGLLGYSVFQLGNHENWEFSSAAQKEGDDRQKQTAASDDYSGYISNIYAATGDLNVFFEKNITQAKGVI</sequence>
<gene>
    <name evidence="1" type="ORF">Pint_14647</name>
</gene>
<dbReference type="Proteomes" id="UP001163603">
    <property type="component" value="Chromosome 8"/>
</dbReference>
<protein>
    <submittedName>
        <fullName evidence="1">Uncharacterized protein</fullName>
    </submittedName>
</protein>